<dbReference type="Proteomes" id="UP000663193">
    <property type="component" value="Chromosome 1"/>
</dbReference>
<feature type="region of interest" description="Disordered" evidence="1">
    <location>
        <begin position="1"/>
        <end position="20"/>
    </location>
</feature>
<reference evidence="3" key="1">
    <citation type="journal article" date="2021" name="BMC Genomics">
        <title>Chromosome-level genome assembly and manually-curated proteome of model necrotroph Parastagonospora nodorum Sn15 reveals a genome-wide trove of candidate effector homologs, and redundancy of virulence-related functions within an accessory chromosome.</title>
        <authorList>
            <person name="Bertazzoni S."/>
            <person name="Jones D.A.B."/>
            <person name="Phan H.T."/>
            <person name="Tan K.-C."/>
            <person name="Hane J.K."/>
        </authorList>
    </citation>
    <scope>NUCLEOTIDE SEQUENCE [LARGE SCALE GENOMIC DNA]</scope>
    <source>
        <strain evidence="3">SN15 / ATCC MYA-4574 / FGSC 10173)</strain>
    </source>
</reference>
<dbReference type="EMBL" id="CP069023">
    <property type="protein sequence ID" value="QRC91305.1"/>
    <property type="molecule type" value="Genomic_DNA"/>
</dbReference>
<keyword evidence="3" id="KW-1185">Reference proteome</keyword>
<accession>A0A7U2HTJ9</accession>
<sequence>MATPKQRPEPISTPAHSVDCMTRNTPSADIKVLELAFFHADCQLSSQSRAQACTSNSSIFPRVHHGAFS</sequence>
<proteinExistence type="predicted"/>
<organism evidence="2 3">
    <name type="scientific">Phaeosphaeria nodorum (strain SN15 / ATCC MYA-4574 / FGSC 10173)</name>
    <name type="common">Glume blotch fungus</name>
    <name type="synonym">Parastagonospora nodorum</name>
    <dbReference type="NCBI Taxonomy" id="321614"/>
    <lineage>
        <taxon>Eukaryota</taxon>
        <taxon>Fungi</taxon>
        <taxon>Dikarya</taxon>
        <taxon>Ascomycota</taxon>
        <taxon>Pezizomycotina</taxon>
        <taxon>Dothideomycetes</taxon>
        <taxon>Pleosporomycetidae</taxon>
        <taxon>Pleosporales</taxon>
        <taxon>Pleosporineae</taxon>
        <taxon>Phaeosphaeriaceae</taxon>
        <taxon>Parastagonospora</taxon>
    </lineage>
</organism>
<name>A0A7U2HTJ9_PHANO</name>
<protein>
    <submittedName>
        <fullName evidence="2">Uncharacterized protein</fullName>
    </submittedName>
</protein>
<dbReference type="VEuPathDB" id="FungiDB:JI435_401220"/>
<evidence type="ECO:0000313" key="2">
    <source>
        <dbReference type="EMBL" id="QRC91305.1"/>
    </source>
</evidence>
<evidence type="ECO:0000313" key="3">
    <source>
        <dbReference type="Proteomes" id="UP000663193"/>
    </source>
</evidence>
<dbReference type="AlphaFoldDB" id="A0A7U2HTJ9"/>
<gene>
    <name evidence="2" type="ORF">JI435_401220</name>
</gene>
<evidence type="ECO:0000256" key="1">
    <source>
        <dbReference type="SAM" id="MobiDB-lite"/>
    </source>
</evidence>